<sequence>MNKKALAILMRARMRPHDPRTKLALSPLTEVNQTLTNSQGHAVQQAAAASKAEREFENVRESMHSAISMNKTEVLDAVLEDFAEGYLSLMHEDRGKLLFVLAKEYDLNRTQVRDLIKQYLGLELPRVSGEEAKSTSLEEEGKLSAFYRIERNLTHVLKPKYEVLFERLNTHPGGLKVLTILRADILSILAEENVASLRALDAYLKEKLSTWLSPAALELHQITWDDPASLLEKIVAYEAVHPICNLIDLKRRLGVGRRCFGYLHRSIPGEPLIFIEVALLMNVAQTIQEVLWVDPPVPECEATCALFYSISSTQPGLAGINLGKFLIKRVITLVKRDMPHISTFATLSPIPGYMQWLLSKLASQTKLADMDIIHSSADGSNSTFSENMLEPEEERALMDSSNCRDLTAGKNGMEVMLNLLMSTNYEWTNSEKFLSVLKAPLMRLCARYLLEEKKRGKALDSVANFHLQNGAMIERLNWMADLSEKGLRQSGGIMVNYVYRVESIEEYAQSYFSTGHIHASCDMRRYVKPMKEHETTIE</sequence>
<dbReference type="InterPro" id="IPR038351">
    <property type="entry name" value="MCD_N_sf"/>
</dbReference>
<evidence type="ECO:0000259" key="2">
    <source>
        <dbReference type="Pfam" id="PF17408"/>
    </source>
</evidence>
<evidence type="ECO:0000313" key="4">
    <source>
        <dbReference type="Proteomes" id="UP000187406"/>
    </source>
</evidence>
<dbReference type="FunFam" id="3.40.630.150:FF:000002">
    <property type="entry name" value="malonyl-CoA decarboxylase, mitochondrial"/>
    <property type="match status" value="1"/>
</dbReference>
<feature type="domain" description="Malonyl-CoA decarboxylase C-terminal" evidence="1">
    <location>
        <begin position="216"/>
        <end position="499"/>
    </location>
</feature>
<dbReference type="Gene3D" id="3.40.630.150">
    <property type="entry name" value="Malonyl-CoA decarboxylase, catalytic domain"/>
    <property type="match status" value="1"/>
</dbReference>
<dbReference type="InterPro" id="IPR038917">
    <property type="entry name" value="Malonyl_CoA_deC"/>
</dbReference>
<organism evidence="3 4">
    <name type="scientific">Cephalotus follicularis</name>
    <name type="common">Albany pitcher plant</name>
    <dbReference type="NCBI Taxonomy" id="3775"/>
    <lineage>
        <taxon>Eukaryota</taxon>
        <taxon>Viridiplantae</taxon>
        <taxon>Streptophyta</taxon>
        <taxon>Embryophyta</taxon>
        <taxon>Tracheophyta</taxon>
        <taxon>Spermatophyta</taxon>
        <taxon>Magnoliopsida</taxon>
        <taxon>eudicotyledons</taxon>
        <taxon>Gunneridae</taxon>
        <taxon>Pentapetalae</taxon>
        <taxon>rosids</taxon>
        <taxon>fabids</taxon>
        <taxon>Oxalidales</taxon>
        <taxon>Cephalotaceae</taxon>
        <taxon>Cephalotus</taxon>
    </lineage>
</organism>
<evidence type="ECO:0000259" key="1">
    <source>
        <dbReference type="Pfam" id="PF05292"/>
    </source>
</evidence>
<dbReference type="GO" id="GO:2001294">
    <property type="term" value="P:malonyl-CoA catabolic process"/>
    <property type="evidence" value="ECO:0007669"/>
    <property type="project" value="TreeGrafter"/>
</dbReference>
<dbReference type="PANTHER" id="PTHR28641">
    <property type="match status" value="1"/>
</dbReference>
<dbReference type="Proteomes" id="UP000187406">
    <property type="component" value="Unassembled WGS sequence"/>
</dbReference>
<dbReference type="GO" id="GO:0006085">
    <property type="term" value="P:acetyl-CoA biosynthetic process"/>
    <property type="evidence" value="ECO:0007669"/>
    <property type="project" value="TreeGrafter"/>
</dbReference>
<keyword evidence="4" id="KW-1185">Reference proteome</keyword>
<dbReference type="PANTHER" id="PTHR28641:SF1">
    <property type="entry name" value="MALONYL-COA DECARBOXYLASE, MITOCHONDRIAL"/>
    <property type="match status" value="1"/>
</dbReference>
<evidence type="ECO:0000313" key="3">
    <source>
        <dbReference type="EMBL" id="GAV86557.1"/>
    </source>
</evidence>
<dbReference type="STRING" id="3775.A0A1Q3D251"/>
<accession>A0A1Q3D251</accession>
<protein>
    <submittedName>
        <fullName evidence="3">MCD domain-containing protein</fullName>
    </submittedName>
</protein>
<dbReference type="GO" id="GO:0005759">
    <property type="term" value="C:mitochondrial matrix"/>
    <property type="evidence" value="ECO:0007669"/>
    <property type="project" value="TreeGrafter"/>
</dbReference>
<dbReference type="Gene3D" id="1.20.140.90">
    <property type="entry name" value="Malonyl-CoA decarboxylase, oligemerization domain"/>
    <property type="match status" value="1"/>
</dbReference>
<dbReference type="InterPro" id="IPR007956">
    <property type="entry name" value="Malonyl_CoA_deC_C"/>
</dbReference>
<dbReference type="InterPro" id="IPR042303">
    <property type="entry name" value="Malonyl_CoA_deC_C_sf"/>
</dbReference>
<dbReference type="InterPro" id="IPR035372">
    <property type="entry name" value="MCD_N"/>
</dbReference>
<dbReference type="InParanoid" id="A0A1Q3D251"/>
<dbReference type="GO" id="GO:0050080">
    <property type="term" value="F:malonyl-CoA decarboxylase activity"/>
    <property type="evidence" value="ECO:0007669"/>
    <property type="project" value="InterPro"/>
</dbReference>
<dbReference type="GO" id="GO:0005782">
    <property type="term" value="C:peroxisomal matrix"/>
    <property type="evidence" value="ECO:0007669"/>
    <property type="project" value="TreeGrafter"/>
</dbReference>
<dbReference type="Pfam" id="PF17408">
    <property type="entry name" value="MCD_N"/>
    <property type="match status" value="1"/>
</dbReference>
<dbReference type="FunFam" id="1.20.140.90:FF:000002">
    <property type="entry name" value="Malonyl-CoA decarboxylase family protein"/>
    <property type="match status" value="1"/>
</dbReference>
<comment type="caution">
    <text evidence="3">The sequence shown here is derived from an EMBL/GenBank/DDBJ whole genome shotgun (WGS) entry which is preliminary data.</text>
</comment>
<dbReference type="OrthoDB" id="426718at2759"/>
<dbReference type="GO" id="GO:0006633">
    <property type="term" value="P:fatty acid biosynthetic process"/>
    <property type="evidence" value="ECO:0007669"/>
    <property type="project" value="InterPro"/>
</dbReference>
<dbReference type="Pfam" id="PF05292">
    <property type="entry name" value="MCD"/>
    <property type="match status" value="1"/>
</dbReference>
<dbReference type="FunCoup" id="A0A1Q3D251">
    <property type="interactions" value="1402"/>
</dbReference>
<gene>
    <name evidence="3" type="ORF">CFOL_v3_29987</name>
</gene>
<feature type="domain" description="Malonyl-CoA decarboxylase N-terminal" evidence="2">
    <location>
        <begin position="148"/>
        <end position="211"/>
    </location>
</feature>
<dbReference type="EMBL" id="BDDD01003955">
    <property type="protein sequence ID" value="GAV86557.1"/>
    <property type="molecule type" value="Genomic_DNA"/>
</dbReference>
<name>A0A1Q3D251_CEPFO</name>
<proteinExistence type="predicted"/>
<reference evidence="4" key="1">
    <citation type="submission" date="2016-04" db="EMBL/GenBank/DDBJ databases">
        <title>Cephalotus genome sequencing.</title>
        <authorList>
            <person name="Fukushima K."/>
            <person name="Hasebe M."/>
            <person name="Fang X."/>
        </authorList>
    </citation>
    <scope>NUCLEOTIDE SEQUENCE [LARGE SCALE GENOMIC DNA]</scope>
    <source>
        <strain evidence="4">cv. St1</strain>
    </source>
</reference>
<dbReference type="AlphaFoldDB" id="A0A1Q3D251"/>